<dbReference type="Proteomes" id="UP000322887">
    <property type="component" value="Chromosome"/>
</dbReference>
<evidence type="ECO:0000256" key="1">
    <source>
        <dbReference type="SAM" id="MobiDB-lite"/>
    </source>
</evidence>
<accession>A0ABX5YFA1</accession>
<name>A0ABX5YFA1_9PLAN</name>
<organism evidence="2 3">
    <name type="scientific">Gimesia maris</name>
    <dbReference type="NCBI Taxonomy" id="122"/>
    <lineage>
        <taxon>Bacteria</taxon>
        <taxon>Pseudomonadati</taxon>
        <taxon>Planctomycetota</taxon>
        <taxon>Planctomycetia</taxon>
        <taxon>Planctomycetales</taxon>
        <taxon>Planctomycetaceae</taxon>
        <taxon>Gimesia</taxon>
    </lineage>
</organism>
<dbReference type="RefSeq" id="WP_002649584.1">
    <property type="nucleotide sequence ID" value="NZ_CP042910.1"/>
</dbReference>
<dbReference type="EMBL" id="CP042910">
    <property type="protein sequence ID" value="QEG14387.1"/>
    <property type="molecule type" value="Genomic_DNA"/>
</dbReference>
<reference evidence="2 3" key="1">
    <citation type="submission" date="2019-08" db="EMBL/GenBank/DDBJ databases">
        <title>Deep-cultivation of Planctomycetes and their phenomic and genomic characterization uncovers novel biology.</title>
        <authorList>
            <person name="Wiegand S."/>
            <person name="Jogler M."/>
            <person name="Boedeker C."/>
            <person name="Pinto D."/>
            <person name="Vollmers J."/>
            <person name="Rivas-Marin E."/>
            <person name="Kohn T."/>
            <person name="Peeters S.H."/>
            <person name="Heuer A."/>
            <person name="Rast P."/>
            <person name="Oberbeckmann S."/>
            <person name="Bunk B."/>
            <person name="Jeske O."/>
            <person name="Meyerdierks A."/>
            <person name="Storesund J.E."/>
            <person name="Kallscheuer N."/>
            <person name="Luecker S."/>
            <person name="Lage O.M."/>
            <person name="Pohl T."/>
            <person name="Merkel B.J."/>
            <person name="Hornburger P."/>
            <person name="Mueller R.-W."/>
            <person name="Bruemmer F."/>
            <person name="Labrenz M."/>
            <person name="Spormann A.M."/>
            <person name="Op den Camp H."/>
            <person name="Overmann J."/>
            <person name="Amann R."/>
            <person name="Jetten M.S.M."/>
            <person name="Mascher T."/>
            <person name="Medema M.H."/>
            <person name="Devos D.P."/>
            <person name="Kaster A.-K."/>
            <person name="Ovreas L."/>
            <person name="Rohde M."/>
            <person name="Galperin M.Y."/>
            <person name="Jogler C."/>
        </authorList>
    </citation>
    <scope>NUCLEOTIDE SEQUENCE [LARGE SCALE GENOMIC DNA]</scope>
    <source>
        <strain evidence="2 3">DSM 8797</strain>
    </source>
</reference>
<feature type="region of interest" description="Disordered" evidence="1">
    <location>
        <begin position="32"/>
        <end position="51"/>
    </location>
</feature>
<evidence type="ECO:0000313" key="2">
    <source>
        <dbReference type="EMBL" id="QEG14387.1"/>
    </source>
</evidence>
<dbReference type="GeneID" id="98644920"/>
<protein>
    <submittedName>
        <fullName evidence="2">Uncharacterized protein</fullName>
    </submittedName>
</protein>
<proteinExistence type="predicted"/>
<sequence>MKDLLSTTSSLFIILFSLSLLFLTEEPNVESGEQKKTIATQRKQPPEKKTTTYGRVQSVTVRDGVLIFVAFEKDGLKEYYFSLRGKNVILCQSPTSQMPHKSIQFEESDSGSLRITLSTSLDINLEKELKDF</sequence>
<evidence type="ECO:0000313" key="3">
    <source>
        <dbReference type="Proteomes" id="UP000322887"/>
    </source>
</evidence>
<keyword evidence="3" id="KW-1185">Reference proteome</keyword>
<gene>
    <name evidence="2" type="ORF">GmarT_02220</name>
</gene>